<dbReference type="SMART" id="SM00267">
    <property type="entry name" value="GGDEF"/>
    <property type="match status" value="1"/>
</dbReference>
<protein>
    <recommendedName>
        <fullName evidence="1">diguanylate cyclase</fullName>
        <ecNumber evidence="1">2.7.7.65</ecNumber>
    </recommendedName>
</protein>
<feature type="transmembrane region" description="Helical" evidence="3">
    <location>
        <begin position="201"/>
        <end position="223"/>
    </location>
</feature>
<evidence type="ECO:0000256" key="3">
    <source>
        <dbReference type="SAM" id="Phobius"/>
    </source>
</evidence>
<evidence type="ECO:0000259" key="4">
    <source>
        <dbReference type="PROSITE" id="PS50887"/>
    </source>
</evidence>
<dbReference type="Gene3D" id="3.30.70.270">
    <property type="match status" value="1"/>
</dbReference>
<feature type="domain" description="GGDEF" evidence="4">
    <location>
        <begin position="264"/>
        <end position="396"/>
    </location>
</feature>
<dbReference type="AlphaFoldDB" id="A0A318T2L4"/>
<dbReference type="EMBL" id="QJTF01000005">
    <property type="protein sequence ID" value="PYE88947.1"/>
    <property type="molecule type" value="Genomic_DNA"/>
</dbReference>
<keyword evidence="3" id="KW-1133">Transmembrane helix</keyword>
<dbReference type="GO" id="GO:0052621">
    <property type="term" value="F:diguanylate cyclase activity"/>
    <property type="evidence" value="ECO:0007669"/>
    <property type="project" value="UniProtKB-EC"/>
</dbReference>
<evidence type="ECO:0000256" key="1">
    <source>
        <dbReference type="ARBA" id="ARBA00012528"/>
    </source>
</evidence>
<dbReference type="CDD" id="cd01949">
    <property type="entry name" value="GGDEF"/>
    <property type="match status" value="1"/>
</dbReference>
<dbReference type="InterPro" id="IPR050469">
    <property type="entry name" value="Diguanylate_Cyclase"/>
</dbReference>
<comment type="catalytic activity">
    <reaction evidence="2">
        <text>2 GTP = 3',3'-c-di-GMP + 2 diphosphate</text>
        <dbReference type="Rhea" id="RHEA:24898"/>
        <dbReference type="ChEBI" id="CHEBI:33019"/>
        <dbReference type="ChEBI" id="CHEBI:37565"/>
        <dbReference type="ChEBI" id="CHEBI:58805"/>
        <dbReference type="EC" id="2.7.7.65"/>
    </reaction>
</comment>
<evidence type="ECO:0000313" key="5">
    <source>
        <dbReference type="EMBL" id="PYE88947.1"/>
    </source>
</evidence>
<sequence>MRFVWGGAKHGMNGASFILTINMVVAGLFAVAFLGIAVYEKTYISARLFALAFIFAMLNFGSELLVPSIANPKIGYMLAFSTFLCALICSAIGMAYKYSVRVPWAGLGVLFVVSLVMVYSIYDIARVTLIGMLLYQAPYFVAVCFCNYIVLKSRARGIMDMLLFGVLCASAAHFLLKPYLAIASGGMGSNPQDYIHTEYALFSQTIGAAISVANGLLMLVILTRDLVTDMSARSETDLLSRLFNRRGFEVRSEAAIAQAKRLNLPLSLVICDLDSFKTINDTYGHGLGDNVIAAFAAILREIASERDIVARIGGEEFAILLPGMGIQTARLFAEKARSNFVNRRIRDMPEESRFTASFGVAELQNGDVLSDLMRRADNALYEAKKSGRNCVHLALSSGDKQKIIELRPPGGRPRPQNS</sequence>
<name>A0A318T2L4_9HYPH</name>
<dbReference type="InterPro" id="IPR000160">
    <property type="entry name" value="GGDEF_dom"/>
</dbReference>
<dbReference type="GO" id="GO:0043709">
    <property type="term" value="P:cell adhesion involved in single-species biofilm formation"/>
    <property type="evidence" value="ECO:0007669"/>
    <property type="project" value="TreeGrafter"/>
</dbReference>
<dbReference type="FunFam" id="3.30.70.270:FF:000001">
    <property type="entry name" value="Diguanylate cyclase domain protein"/>
    <property type="match status" value="1"/>
</dbReference>
<comment type="caution">
    <text evidence="5">The sequence shown here is derived from an EMBL/GenBank/DDBJ whole genome shotgun (WGS) entry which is preliminary data.</text>
</comment>
<feature type="transmembrane region" description="Helical" evidence="3">
    <location>
        <begin position="76"/>
        <end position="95"/>
    </location>
</feature>
<dbReference type="InterPro" id="IPR029787">
    <property type="entry name" value="Nucleotide_cyclase"/>
</dbReference>
<dbReference type="SUPFAM" id="SSF55073">
    <property type="entry name" value="Nucleotide cyclase"/>
    <property type="match status" value="1"/>
</dbReference>
<dbReference type="NCBIfam" id="TIGR00254">
    <property type="entry name" value="GGDEF"/>
    <property type="match status" value="1"/>
</dbReference>
<dbReference type="InterPro" id="IPR043128">
    <property type="entry name" value="Rev_trsase/Diguanyl_cyclase"/>
</dbReference>
<dbReference type="Pfam" id="PF00990">
    <property type="entry name" value="GGDEF"/>
    <property type="match status" value="1"/>
</dbReference>
<feature type="transmembrane region" description="Helical" evidence="3">
    <location>
        <begin position="48"/>
        <end position="70"/>
    </location>
</feature>
<gene>
    <name evidence="5" type="ORF">C7477_10546</name>
</gene>
<evidence type="ECO:0000313" key="6">
    <source>
        <dbReference type="Proteomes" id="UP000247454"/>
    </source>
</evidence>
<feature type="transmembrane region" description="Helical" evidence="3">
    <location>
        <begin position="102"/>
        <end position="122"/>
    </location>
</feature>
<dbReference type="PANTHER" id="PTHR45138">
    <property type="entry name" value="REGULATORY COMPONENTS OF SENSORY TRANSDUCTION SYSTEM"/>
    <property type="match status" value="1"/>
</dbReference>
<dbReference type="GO" id="GO:0005886">
    <property type="term" value="C:plasma membrane"/>
    <property type="evidence" value="ECO:0007669"/>
    <property type="project" value="TreeGrafter"/>
</dbReference>
<evidence type="ECO:0000256" key="2">
    <source>
        <dbReference type="ARBA" id="ARBA00034247"/>
    </source>
</evidence>
<dbReference type="Proteomes" id="UP000247454">
    <property type="component" value="Unassembled WGS sequence"/>
</dbReference>
<feature type="transmembrane region" description="Helical" evidence="3">
    <location>
        <begin position="162"/>
        <end position="181"/>
    </location>
</feature>
<dbReference type="GO" id="GO:1902201">
    <property type="term" value="P:negative regulation of bacterial-type flagellum-dependent cell motility"/>
    <property type="evidence" value="ECO:0007669"/>
    <property type="project" value="TreeGrafter"/>
</dbReference>
<dbReference type="PROSITE" id="PS50887">
    <property type="entry name" value="GGDEF"/>
    <property type="match status" value="1"/>
</dbReference>
<accession>A0A318T2L4</accession>
<proteinExistence type="predicted"/>
<dbReference type="EC" id="2.7.7.65" evidence="1"/>
<organism evidence="5 6">
    <name type="scientific">Phyllobacterium leguminum</name>
    <dbReference type="NCBI Taxonomy" id="314237"/>
    <lineage>
        <taxon>Bacteria</taxon>
        <taxon>Pseudomonadati</taxon>
        <taxon>Pseudomonadota</taxon>
        <taxon>Alphaproteobacteria</taxon>
        <taxon>Hyphomicrobiales</taxon>
        <taxon>Phyllobacteriaceae</taxon>
        <taxon>Phyllobacterium</taxon>
    </lineage>
</organism>
<keyword evidence="3" id="KW-0812">Transmembrane</keyword>
<keyword evidence="6" id="KW-1185">Reference proteome</keyword>
<dbReference type="PANTHER" id="PTHR45138:SF9">
    <property type="entry name" value="DIGUANYLATE CYCLASE DGCM-RELATED"/>
    <property type="match status" value="1"/>
</dbReference>
<keyword evidence="3" id="KW-0472">Membrane</keyword>
<reference evidence="5 6" key="1">
    <citation type="submission" date="2018-06" db="EMBL/GenBank/DDBJ databases">
        <title>Genomic Encyclopedia of Type Strains, Phase III (KMG-III): the genomes of soil and plant-associated and newly described type strains.</title>
        <authorList>
            <person name="Whitman W."/>
        </authorList>
    </citation>
    <scope>NUCLEOTIDE SEQUENCE [LARGE SCALE GENOMIC DNA]</scope>
    <source>
        <strain evidence="5 6">ORS 1419</strain>
    </source>
</reference>
<feature type="transmembrane region" description="Helical" evidence="3">
    <location>
        <begin position="15"/>
        <end position="36"/>
    </location>
</feature>
<feature type="transmembrane region" description="Helical" evidence="3">
    <location>
        <begin position="128"/>
        <end position="150"/>
    </location>
</feature>